<dbReference type="Pfam" id="PF05222">
    <property type="entry name" value="AlaDh_PNT_N"/>
    <property type="match status" value="1"/>
</dbReference>
<name>A0A158I6Z1_9BURK</name>
<dbReference type="EMBL" id="FCON02000022">
    <property type="protein sequence ID" value="SAL52348.1"/>
    <property type="molecule type" value="Genomic_DNA"/>
</dbReference>
<dbReference type="InterPro" id="IPR023606">
    <property type="entry name" value="CoA-Trfase_III_dom_1_sf"/>
</dbReference>
<evidence type="ECO:0000313" key="2">
    <source>
        <dbReference type="EMBL" id="SAL52348.1"/>
    </source>
</evidence>
<evidence type="ECO:0000259" key="1">
    <source>
        <dbReference type="SMART" id="SM01003"/>
    </source>
</evidence>
<dbReference type="InterPro" id="IPR050509">
    <property type="entry name" value="CoA-transferase_III"/>
</dbReference>
<gene>
    <name evidence="2" type="ORF">AWB68_02555</name>
</gene>
<dbReference type="Pfam" id="PF02515">
    <property type="entry name" value="CoA_transf_3"/>
    <property type="match status" value="1"/>
</dbReference>
<dbReference type="AlphaFoldDB" id="A0A158I6Z1"/>
<dbReference type="Proteomes" id="UP000054770">
    <property type="component" value="Unassembled WGS sequence"/>
</dbReference>
<dbReference type="Gene3D" id="3.40.50.720">
    <property type="entry name" value="NAD(P)-binding Rossmann-like Domain"/>
    <property type="match status" value="1"/>
</dbReference>
<dbReference type="Gene3D" id="3.40.50.10540">
    <property type="entry name" value="Crotonobetainyl-coa:carnitine coa-transferase, domain 1"/>
    <property type="match status" value="2"/>
</dbReference>
<dbReference type="GO" id="GO:0003824">
    <property type="term" value="F:catalytic activity"/>
    <property type="evidence" value="ECO:0007669"/>
    <property type="project" value="InterPro"/>
</dbReference>
<evidence type="ECO:0000313" key="3">
    <source>
        <dbReference type="Proteomes" id="UP000054770"/>
    </source>
</evidence>
<proteinExistence type="predicted"/>
<comment type="caution">
    <text evidence="2">The sequence shown here is derived from an EMBL/GenBank/DDBJ whole genome shotgun (WGS) entry which is preliminary data.</text>
</comment>
<accession>A0A158I6Z1</accession>
<organism evidence="2 3">
    <name type="scientific">Caballeronia choica</name>
    <dbReference type="NCBI Taxonomy" id="326476"/>
    <lineage>
        <taxon>Bacteria</taxon>
        <taxon>Pseudomonadati</taxon>
        <taxon>Pseudomonadota</taxon>
        <taxon>Betaproteobacteria</taxon>
        <taxon>Burkholderiales</taxon>
        <taxon>Burkholderiaceae</taxon>
        <taxon>Caballeronia</taxon>
    </lineage>
</organism>
<dbReference type="InterPro" id="IPR044855">
    <property type="entry name" value="CoA-Trfase_III_dom3_sf"/>
</dbReference>
<dbReference type="InterPro" id="IPR003673">
    <property type="entry name" value="CoA-Trfase_fam_III"/>
</dbReference>
<keyword evidence="3" id="KW-1185">Reference proteome</keyword>
<dbReference type="SUPFAM" id="SSF89796">
    <property type="entry name" value="CoA-transferase family III (CaiB/BaiF)"/>
    <property type="match status" value="2"/>
</dbReference>
<dbReference type="Gene3D" id="3.30.1540.10">
    <property type="entry name" value="formyl-coa transferase, domain 3"/>
    <property type="match status" value="1"/>
</dbReference>
<feature type="domain" description="Alanine dehydrogenase/pyridine nucleotide transhydrogenase N-terminal" evidence="1">
    <location>
        <begin position="4"/>
        <end position="111"/>
    </location>
</feature>
<dbReference type="PANTHER" id="PTHR48228:SF4">
    <property type="entry name" value="BLR3030 PROTEIN"/>
    <property type="match status" value="1"/>
</dbReference>
<dbReference type="SUPFAM" id="SSF52283">
    <property type="entry name" value="Formate/glycerate dehydrogenase catalytic domain-like"/>
    <property type="match status" value="1"/>
</dbReference>
<dbReference type="OrthoDB" id="9058532at2"/>
<dbReference type="SMART" id="SM01003">
    <property type="entry name" value="AlaDh_PNT_N"/>
    <property type="match status" value="1"/>
</dbReference>
<dbReference type="InterPro" id="IPR007886">
    <property type="entry name" value="AlaDH/PNT_N"/>
</dbReference>
<protein>
    <submittedName>
        <fullName evidence="2">L-carnitine dehydratase/bile acid-inducible protein F</fullName>
    </submittedName>
</protein>
<dbReference type="PANTHER" id="PTHR48228">
    <property type="entry name" value="SUCCINYL-COA--D-CITRAMALATE COA-TRANSFERASE"/>
    <property type="match status" value="1"/>
</dbReference>
<sequence length="591" mass="63904">MNIGIPTETSAHETRVVATPETVMKYVSQGHGVNVQRGAGALASYPDDAYEAGLRRCKEGDRRDGEGGCIGARFFNAHSHRRTSMTYIDSAGAAARATTASIETALRERVAAEVPFDLHEHLARTLAVVGIDPASAGGAITFEGADPIVPSVFRLGAAAGLALMTKSVAIAALWAKRTGEGQDLHLDIRQAPRRLCPFWERKWELLNGHAPRNTADPTNPFMRAFFETRDGRWMMPFNLYPRLRSSALRLLQSTDEPEAVAAAFRKWDARELEETGSAAGVVMPMVRSAEEFMQEKQYVDHLSSMPLVQVEKIGESDPEPFTPDPVAPLDGVRVLGMARVIAGAAIGRALAYHGADVLNVWRPDDFEVDTMYTTANVGVRSTLIDVGASEGNAQMKALLRGADIFYANRRHGFLDKVGLTAEEAAQVRPGIIHVTVSLHGETGPWATRAGFDQTAGAVTGVTTLEGSPDAPQLPPVMVVNDNMVAWLATTGALAALMRRVDEGGSYRVHVSLSRASLWLYSLGLFDKTFAHETAGSSIAHENAKPSLFAADTPAGRYQGVTDQVRMSRTPGHYATVLVPRGSSLPVWMPRR</sequence>
<reference evidence="2" key="1">
    <citation type="submission" date="2016-01" db="EMBL/GenBank/DDBJ databases">
        <authorList>
            <person name="Peeters C."/>
        </authorList>
    </citation>
    <scope>NUCLEOTIDE SEQUENCE [LARGE SCALE GENOMIC DNA]</scope>
    <source>
        <strain evidence="2">LMG 22940</strain>
    </source>
</reference>